<evidence type="ECO:0000256" key="9">
    <source>
        <dbReference type="ARBA" id="ARBA00023012"/>
    </source>
</evidence>
<dbReference type="GO" id="GO:0000155">
    <property type="term" value="F:phosphorelay sensor kinase activity"/>
    <property type="evidence" value="ECO:0007669"/>
    <property type="project" value="InterPro"/>
</dbReference>
<dbReference type="InterPro" id="IPR035965">
    <property type="entry name" value="PAS-like_dom_sf"/>
</dbReference>
<evidence type="ECO:0000256" key="3">
    <source>
        <dbReference type="ARBA" id="ARBA00012438"/>
    </source>
</evidence>
<evidence type="ECO:0000259" key="10">
    <source>
        <dbReference type="PROSITE" id="PS50109"/>
    </source>
</evidence>
<keyword evidence="7" id="KW-0418">Kinase</keyword>
<evidence type="ECO:0000256" key="7">
    <source>
        <dbReference type="ARBA" id="ARBA00022777"/>
    </source>
</evidence>
<evidence type="ECO:0000256" key="4">
    <source>
        <dbReference type="ARBA" id="ARBA00022553"/>
    </source>
</evidence>
<dbReference type="InterPro" id="IPR036097">
    <property type="entry name" value="HisK_dim/P_sf"/>
</dbReference>
<dbReference type="InterPro" id="IPR013656">
    <property type="entry name" value="PAS_4"/>
</dbReference>
<dbReference type="Gene3D" id="1.10.287.130">
    <property type="match status" value="1"/>
</dbReference>
<dbReference type="CDD" id="cd00082">
    <property type="entry name" value="HisKA"/>
    <property type="match status" value="1"/>
</dbReference>
<keyword evidence="6" id="KW-0547">Nucleotide-binding</keyword>
<dbReference type="SUPFAM" id="SSF47384">
    <property type="entry name" value="Homodimeric domain of signal transducing histidine kinase"/>
    <property type="match status" value="1"/>
</dbReference>
<keyword evidence="4" id="KW-0597">Phosphoprotein</keyword>
<evidence type="ECO:0000256" key="5">
    <source>
        <dbReference type="ARBA" id="ARBA00022679"/>
    </source>
</evidence>
<dbReference type="Proteomes" id="UP000274762">
    <property type="component" value="Unassembled WGS sequence"/>
</dbReference>
<protein>
    <recommendedName>
        <fullName evidence="3">histidine kinase</fullName>
        <ecNumber evidence="3">2.7.13.3</ecNumber>
    </recommendedName>
</protein>
<dbReference type="PROSITE" id="PS50109">
    <property type="entry name" value="HIS_KIN"/>
    <property type="match status" value="1"/>
</dbReference>
<dbReference type="SUPFAM" id="SSF55874">
    <property type="entry name" value="ATPase domain of HSP90 chaperone/DNA topoisomerase II/histidine kinase"/>
    <property type="match status" value="1"/>
</dbReference>
<evidence type="ECO:0000256" key="2">
    <source>
        <dbReference type="ARBA" id="ARBA00004236"/>
    </source>
</evidence>
<dbReference type="InterPro" id="IPR003594">
    <property type="entry name" value="HATPase_dom"/>
</dbReference>
<dbReference type="EC" id="2.7.13.3" evidence="3"/>
<dbReference type="PANTHER" id="PTHR43065">
    <property type="entry name" value="SENSOR HISTIDINE KINASE"/>
    <property type="match status" value="1"/>
</dbReference>
<keyword evidence="5" id="KW-0808">Transferase</keyword>
<dbReference type="Pfam" id="PF08448">
    <property type="entry name" value="PAS_4"/>
    <property type="match status" value="1"/>
</dbReference>
<evidence type="ECO:0000256" key="8">
    <source>
        <dbReference type="ARBA" id="ARBA00022840"/>
    </source>
</evidence>
<dbReference type="InterPro" id="IPR004358">
    <property type="entry name" value="Sig_transdc_His_kin-like_C"/>
</dbReference>
<comment type="catalytic activity">
    <reaction evidence="1">
        <text>ATP + protein L-histidine = ADP + protein N-phospho-L-histidine.</text>
        <dbReference type="EC" id="2.7.13.3"/>
    </reaction>
</comment>
<dbReference type="GO" id="GO:0005524">
    <property type="term" value="F:ATP binding"/>
    <property type="evidence" value="ECO:0007669"/>
    <property type="project" value="UniProtKB-KW"/>
</dbReference>
<evidence type="ECO:0000256" key="6">
    <source>
        <dbReference type="ARBA" id="ARBA00022741"/>
    </source>
</evidence>
<dbReference type="PROSITE" id="PS50112">
    <property type="entry name" value="PAS"/>
    <property type="match status" value="1"/>
</dbReference>
<sequence length="508" mass="56557">MPELTASDYERLVRSLRYCVLVHDAVTKDILWANPAAAELLEFSVEELRPLKAPDMSARERRYRRSVGRQWLQDAADNGVAVTEWAYRAKSGRVILTEAIAIRVELSARPVVMVQFRDIEHEALMRSNLVRTEADLTRTEARLAAFLRSMSEGILVLDDDGLITYASEAAAALLDSSVDDLVGAQFINFCRPGESRQSVQAALGRTARHGEPESIRYELALPSGRVRWHSGSCQHIEIENDLSGSLLLCHDVTEHVLTEQAHRRDAQYLNHLARYNAMGDMAMAIAHELAQPLAAATNYLAGTQSRLGDSQSGQEDIHRGLEHARRQLDRANNIVRSLREYVTTLEESQQHTDLNDIVAECAYFIDLRARERGVIVQYAPAEDPVEVVCERVLTGQVVLNLCFNAIEEMAEWPAEQRLVSVAVRRERDFGVFTVTDQGKGLSHMPSGRIFDGAFTDKSTGHGIGLALSHRIITRQGGTLSARENFPRGAVFEFHLPLGDDPDPTGQNA</sequence>
<organism evidence="12 13">
    <name type="scientific">Williamsia marianensis</name>
    <dbReference type="NCBI Taxonomy" id="85044"/>
    <lineage>
        <taxon>Bacteria</taxon>
        <taxon>Bacillati</taxon>
        <taxon>Actinomycetota</taxon>
        <taxon>Actinomycetes</taxon>
        <taxon>Mycobacteriales</taxon>
        <taxon>Nocardiaceae</taxon>
        <taxon>Williamsia</taxon>
    </lineage>
</organism>
<dbReference type="EMBL" id="RBKV01000001">
    <property type="protein sequence ID" value="RKR96804.1"/>
    <property type="molecule type" value="Genomic_DNA"/>
</dbReference>
<evidence type="ECO:0000256" key="1">
    <source>
        <dbReference type="ARBA" id="ARBA00000085"/>
    </source>
</evidence>
<dbReference type="InterPro" id="IPR000014">
    <property type="entry name" value="PAS"/>
</dbReference>
<dbReference type="PANTHER" id="PTHR43065:SF10">
    <property type="entry name" value="PEROXIDE STRESS-ACTIVATED HISTIDINE KINASE MAK3"/>
    <property type="match status" value="1"/>
</dbReference>
<dbReference type="SMART" id="SM00091">
    <property type="entry name" value="PAS"/>
    <property type="match status" value="2"/>
</dbReference>
<dbReference type="InterPro" id="IPR005467">
    <property type="entry name" value="His_kinase_dom"/>
</dbReference>
<dbReference type="OrthoDB" id="9806130at2"/>
<gene>
    <name evidence="12" type="ORF">DFJ75_3659</name>
</gene>
<dbReference type="AlphaFoldDB" id="A0A495K8D0"/>
<dbReference type="RefSeq" id="WP_062795408.1">
    <property type="nucleotide sequence ID" value="NZ_CBCRXS010000003.1"/>
</dbReference>
<keyword evidence="8" id="KW-0067">ATP-binding</keyword>
<comment type="subcellular location">
    <subcellularLocation>
        <location evidence="2">Cell membrane</location>
    </subcellularLocation>
</comment>
<proteinExistence type="predicted"/>
<dbReference type="Gene3D" id="3.30.450.20">
    <property type="entry name" value="PAS domain"/>
    <property type="match status" value="2"/>
</dbReference>
<dbReference type="InterPro" id="IPR003661">
    <property type="entry name" value="HisK_dim/P_dom"/>
</dbReference>
<dbReference type="PRINTS" id="PR00344">
    <property type="entry name" value="BCTRLSENSOR"/>
</dbReference>
<evidence type="ECO:0000313" key="13">
    <source>
        <dbReference type="Proteomes" id="UP000274762"/>
    </source>
</evidence>
<reference evidence="12 13" key="1">
    <citation type="submission" date="2018-10" db="EMBL/GenBank/DDBJ databases">
        <title>Sequencing the genomes of 1000 actinobacteria strains.</title>
        <authorList>
            <person name="Klenk H.-P."/>
        </authorList>
    </citation>
    <scope>NUCLEOTIDE SEQUENCE [LARGE SCALE GENOMIC DNA]</scope>
    <source>
        <strain evidence="12 13">DSM 44343</strain>
    </source>
</reference>
<dbReference type="Gene3D" id="3.30.565.10">
    <property type="entry name" value="Histidine kinase-like ATPase, C-terminal domain"/>
    <property type="match status" value="1"/>
</dbReference>
<name>A0A495K8D0_WILMA</name>
<dbReference type="Pfam" id="PF13426">
    <property type="entry name" value="PAS_9"/>
    <property type="match status" value="1"/>
</dbReference>
<keyword evidence="9" id="KW-0902">Two-component regulatory system</keyword>
<dbReference type="Pfam" id="PF02518">
    <property type="entry name" value="HATPase_c"/>
    <property type="match status" value="1"/>
</dbReference>
<evidence type="ECO:0000313" key="12">
    <source>
        <dbReference type="EMBL" id="RKR96804.1"/>
    </source>
</evidence>
<feature type="domain" description="Histidine kinase" evidence="10">
    <location>
        <begin position="284"/>
        <end position="499"/>
    </location>
</feature>
<dbReference type="InterPro" id="IPR036890">
    <property type="entry name" value="HATPase_C_sf"/>
</dbReference>
<evidence type="ECO:0000259" key="11">
    <source>
        <dbReference type="PROSITE" id="PS50112"/>
    </source>
</evidence>
<dbReference type="SMART" id="SM00387">
    <property type="entry name" value="HATPase_c"/>
    <property type="match status" value="1"/>
</dbReference>
<accession>A0A495K8D0</accession>
<comment type="caution">
    <text evidence="12">The sequence shown here is derived from an EMBL/GenBank/DDBJ whole genome shotgun (WGS) entry which is preliminary data.</text>
</comment>
<dbReference type="SUPFAM" id="SSF55785">
    <property type="entry name" value="PYP-like sensor domain (PAS domain)"/>
    <property type="match status" value="2"/>
</dbReference>
<feature type="domain" description="PAS" evidence="11">
    <location>
        <begin position="139"/>
        <end position="210"/>
    </location>
</feature>
<dbReference type="CDD" id="cd00130">
    <property type="entry name" value="PAS"/>
    <property type="match status" value="2"/>
</dbReference>
<dbReference type="GO" id="GO:0005886">
    <property type="term" value="C:plasma membrane"/>
    <property type="evidence" value="ECO:0007669"/>
    <property type="project" value="UniProtKB-SubCell"/>
</dbReference>
<dbReference type="NCBIfam" id="TIGR00229">
    <property type="entry name" value="sensory_box"/>
    <property type="match status" value="1"/>
</dbReference>